<dbReference type="GO" id="GO:0016746">
    <property type="term" value="F:acyltransferase activity"/>
    <property type="evidence" value="ECO:0007669"/>
    <property type="project" value="InterPro"/>
</dbReference>
<dbReference type="Proteomes" id="UP000199515">
    <property type="component" value="Unassembled WGS sequence"/>
</dbReference>
<dbReference type="SUPFAM" id="SSF53901">
    <property type="entry name" value="Thiolase-like"/>
    <property type="match status" value="1"/>
</dbReference>
<dbReference type="STRING" id="589385.SAMN05421504_101759"/>
<dbReference type="AlphaFoldDB" id="A0A1H2U3E4"/>
<proteinExistence type="predicted"/>
<dbReference type="OrthoDB" id="3539120at2"/>
<evidence type="ECO:0000313" key="1">
    <source>
        <dbReference type="EMBL" id="SDW50109.1"/>
    </source>
</evidence>
<evidence type="ECO:0000313" key="2">
    <source>
        <dbReference type="Proteomes" id="UP000199515"/>
    </source>
</evidence>
<dbReference type="InterPro" id="IPR016039">
    <property type="entry name" value="Thiolase-like"/>
</dbReference>
<protein>
    <submittedName>
        <fullName evidence="1">Uncharacterized protein</fullName>
    </submittedName>
</protein>
<dbReference type="EMBL" id="FNON01000001">
    <property type="protein sequence ID" value="SDW50109.1"/>
    <property type="molecule type" value="Genomic_DNA"/>
</dbReference>
<name>A0A1H2U3E4_9PSEU</name>
<reference evidence="1 2" key="1">
    <citation type="submission" date="2016-10" db="EMBL/GenBank/DDBJ databases">
        <authorList>
            <person name="de Groot N.N."/>
        </authorList>
    </citation>
    <scope>NUCLEOTIDE SEQUENCE [LARGE SCALE GENOMIC DNA]</scope>
    <source>
        <strain evidence="1 2">CPCC 202699</strain>
    </source>
</reference>
<dbReference type="Gene3D" id="3.40.47.10">
    <property type="match status" value="1"/>
</dbReference>
<keyword evidence="2" id="KW-1185">Reference proteome</keyword>
<dbReference type="RefSeq" id="WP_091286564.1">
    <property type="nucleotide sequence ID" value="NZ_FNON01000001.1"/>
</dbReference>
<gene>
    <name evidence="1" type="ORF">SAMN05421504_101759</name>
</gene>
<accession>A0A1H2U3E4</accession>
<organism evidence="1 2">
    <name type="scientific">Amycolatopsis xylanica</name>
    <dbReference type="NCBI Taxonomy" id="589385"/>
    <lineage>
        <taxon>Bacteria</taxon>
        <taxon>Bacillati</taxon>
        <taxon>Actinomycetota</taxon>
        <taxon>Actinomycetes</taxon>
        <taxon>Pseudonocardiales</taxon>
        <taxon>Pseudonocardiaceae</taxon>
        <taxon>Amycolatopsis</taxon>
    </lineage>
</organism>
<sequence>MALALASARGLRATGRNPSPFDAELIAYYDDLLAQSGMTVDTRLLAEGRNIDHAELAESVVDGLGEPDLILLAYAVPDLHPMTTVAARVNHLLGGRAQSMAISEQGLQAPYTALRIADAYHQAGQCDRAVLLVLEQTTLPYHDPMVHDTPLTDTAAAIVLEPGARGFGKPWSGTSERLAAMIDEREGTLVVAGPWVKTDRSADVHRCADGTYCTSVWLALAENHDRWHGRYESILLADVDPRTGKAHAVEVAG</sequence>